<dbReference type="PANTHER" id="PTHR48086">
    <property type="entry name" value="SODIUM/PROLINE SYMPORTER-RELATED"/>
    <property type="match status" value="1"/>
</dbReference>
<dbReference type="KEGG" id="ole:K0B96_12970"/>
<keyword evidence="11" id="KW-1185">Reference proteome</keyword>
<evidence type="ECO:0000313" key="10">
    <source>
        <dbReference type="EMBL" id="QYM78207.1"/>
    </source>
</evidence>
<dbReference type="InterPro" id="IPR018212">
    <property type="entry name" value="Na/solute_symporter_CS"/>
</dbReference>
<keyword evidence="3" id="KW-0813">Transport</keyword>
<protein>
    <submittedName>
        <fullName evidence="10">Sodium:solute symporter family protein</fullName>
    </submittedName>
</protein>
<evidence type="ECO:0000256" key="6">
    <source>
        <dbReference type="ARBA" id="ARBA00022989"/>
    </source>
</evidence>
<sequence>MTLHPLDWAIIVVYLAGCLFAGLAMRRFVRGVEDFAVAGREMNVNLGIASLAATELGLVTIMYTAQLGYEKGLAGAAIGVIMCLAIWLVGRTGFVIEALRNAGVMTIPELFEKRFGVRVRWFAGLFVVLGGLLNMGIFLRLGGEFLVSTTGLPPGWLEWVMTGLLGLVLIYTALGGMLSVLVTDYLQFLVMGVGIVLTSVLVLHQVGWTHLIDGLNAAWAGHGAAKLAANPFNPFDRTSYGWGYLLWMFVFQIAVATTWQTQISRVLATKDASTARRMYQRTSFYFVGRFLLPGLWGAAAFVYFADRGGLPAGVDSLTAMPTYLATLLPVGVIGIVVAAMLAAEMSTDSGYLLTWATVIYNDLITPCLRRPLSRRAQLVLTRLLVLGIGVFLLFYGLWYELPGNAWDYLAVTGNIYLASVFTLLVAGVYWPRANARGAYAALVLGAVGPIAFLVLGQRFAIAPELAGASSFALAAVGMIGGSLLSRRVVVTAEPVLT</sequence>
<evidence type="ECO:0000256" key="5">
    <source>
        <dbReference type="ARBA" id="ARBA00022692"/>
    </source>
</evidence>
<dbReference type="GO" id="GO:0005886">
    <property type="term" value="C:plasma membrane"/>
    <property type="evidence" value="ECO:0007669"/>
    <property type="project" value="TreeGrafter"/>
</dbReference>
<comment type="subcellular location">
    <subcellularLocation>
        <location evidence="1">Membrane</location>
        <topology evidence="1">Multi-pass membrane protein</topology>
    </subcellularLocation>
</comment>
<dbReference type="GO" id="GO:0046942">
    <property type="term" value="P:carboxylic acid transport"/>
    <property type="evidence" value="ECO:0007669"/>
    <property type="project" value="UniProtKB-ARBA"/>
</dbReference>
<keyword evidence="6 9" id="KW-1133">Transmembrane helix</keyword>
<feature type="transmembrane region" description="Helical" evidence="9">
    <location>
        <begin position="437"/>
        <end position="459"/>
    </location>
</feature>
<feature type="transmembrane region" description="Helical" evidence="9">
    <location>
        <begin position="323"/>
        <end position="343"/>
    </location>
</feature>
<dbReference type="Gene3D" id="1.20.1730.10">
    <property type="entry name" value="Sodium/glucose cotransporter"/>
    <property type="match status" value="1"/>
</dbReference>
<evidence type="ECO:0000313" key="11">
    <source>
        <dbReference type="Proteomes" id="UP000825051"/>
    </source>
</evidence>
<evidence type="ECO:0000256" key="8">
    <source>
        <dbReference type="RuleBase" id="RU362091"/>
    </source>
</evidence>
<dbReference type="GO" id="GO:0022857">
    <property type="term" value="F:transmembrane transporter activity"/>
    <property type="evidence" value="ECO:0007669"/>
    <property type="project" value="InterPro"/>
</dbReference>
<dbReference type="InterPro" id="IPR001734">
    <property type="entry name" value="Na/solute_symporter"/>
</dbReference>
<organism evidence="10 11">
    <name type="scientific">Horticoccus luteus</name>
    <dbReference type="NCBI Taxonomy" id="2862869"/>
    <lineage>
        <taxon>Bacteria</taxon>
        <taxon>Pseudomonadati</taxon>
        <taxon>Verrucomicrobiota</taxon>
        <taxon>Opitutia</taxon>
        <taxon>Opitutales</taxon>
        <taxon>Opitutaceae</taxon>
        <taxon>Horticoccus</taxon>
    </lineage>
</organism>
<evidence type="ECO:0000256" key="4">
    <source>
        <dbReference type="ARBA" id="ARBA00022475"/>
    </source>
</evidence>
<feature type="transmembrane region" description="Helical" evidence="9">
    <location>
        <begin position="379"/>
        <end position="399"/>
    </location>
</feature>
<gene>
    <name evidence="10" type="ORF">K0B96_12970</name>
</gene>
<comment type="similarity">
    <text evidence="2 8">Belongs to the sodium:solute symporter (SSF) (TC 2.A.21) family.</text>
</comment>
<feature type="transmembrane region" description="Helical" evidence="9">
    <location>
        <begin position="282"/>
        <end position="303"/>
    </location>
</feature>
<feature type="transmembrane region" description="Helical" evidence="9">
    <location>
        <begin position="6"/>
        <end position="25"/>
    </location>
</feature>
<dbReference type="PANTHER" id="PTHR48086:SF7">
    <property type="entry name" value="SODIUM-SOLUTE SYMPORTER-RELATED"/>
    <property type="match status" value="1"/>
</dbReference>
<keyword evidence="5 9" id="KW-0812">Transmembrane</keyword>
<dbReference type="InterPro" id="IPR050277">
    <property type="entry name" value="Sodium:Solute_Symporter"/>
</dbReference>
<evidence type="ECO:0000256" key="1">
    <source>
        <dbReference type="ARBA" id="ARBA00004141"/>
    </source>
</evidence>
<dbReference type="EMBL" id="CP080507">
    <property type="protein sequence ID" value="QYM78207.1"/>
    <property type="molecule type" value="Genomic_DNA"/>
</dbReference>
<evidence type="ECO:0000256" key="2">
    <source>
        <dbReference type="ARBA" id="ARBA00006434"/>
    </source>
</evidence>
<reference evidence="10" key="1">
    <citation type="submission" date="2021-08" db="EMBL/GenBank/DDBJ databases">
        <title>Genome of a novel bacterium of the phylum Verrucomicrobia, Oleiharenicola sp. KSB-15.</title>
        <authorList>
            <person name="Chung J.-H."/>
            <person name="Ahn J.-H."/>
            <person name="Yoon Y."/>
            <person name="Kim D.-Y."/>
            <person name="An S.-H."/>
            <person name="Park I."/>
            <person name="Yeon J."/>
        </authorList>
    </citation>
    <scope>NUCLEOTIDE SEQUENCE</scope>
    <source>
        <strain evidence="10">KSB-15</strain>
    </source>
</reference>
<feature type="transmembrane region" description="Helical" evidence="9">
    <location>
        <begin position="159"/>
        <end position="181"/>
    </location>
</feature>
<dbReference type="RefSeq" id="WP_220161311.1">
    <property type="nucleotide sequence ID" value="NZ_CP080507.1"/>
</dbReference>
<dbReference type="InterPro" id="IPR038377">
    <property type="entry name" value="Na/Glc_symporter_sf"/>
</dbReference>
<feature type="transmembrane region" description="Helical" evidence="9">
    <location>
        <begin position="46"/>
        <end position="66"/>
    </location>
</feature>
<evidence type="ECO:0000256" key="9">
    <source>
        <dbReference type="SAM" id="Phobius"/>
    </source>
</evidence>
<evidence type="ECO:0000256" key="3">
    <source>
        <dbReference type="ARBA" id="ARBA00022448"/>
    </source>
</evidence>
<accession>A0A8F9TU97</accession>
<name>A0A8F9TU97_9BACT</name>
<dbReference type="Pfam" id="PF00474">
    <property type="entry name" value="SSF"/>
    <property type="match status" value="1"/>
</dbReference>
<keyword evidence="4" id="KW-1003">Cell membrane</keyword>
<keyword evidence="7 9" id="KW-0472">Membrane</keyword>
<dbReference type="AlphaFoldDB" id="A0A8F9TU97"/>
<feature type="transmembrane region" description="Helical" evidence="9">
    <location>
        <begin position="72"/>
        <end position="90"/>
    </location>
</feature>
<proteinExistence type="inferred from homology"/>
<feature type="transmembrane region" description="Helical" evidence="9">
    <location>
        <begin position="241"/>
        <end position="261"/>
    </location>
</feature>
<dbReference type="Proteomes" id="UP000825051">
    <property type="component" value="Chromosome"/>
</dbReference>
<feature type="transmembrane region" description="Helical" evidence="9">
    <location>
        <begin position="465"/>
        <end position="484"/>
    </location>
</feature>
<evidence type="ECO:0000256" key="7">
    <source>
        <dbReference type="ARBA" id="ARBA00023136"/>
    </source>
</evidence>
<feature type="transmembrane region" description="Helical" evidence="9">
    <location>
        <begin position="188"/>
        <end position="206"/>
    </location>
</feature>
<dbReference type="PROSITE" id="PS50283">
    <property type="entry name" value="NA_SOLUT_SYMP_3"/>
    <property type="match status" value="1"/>
</dbReference>
<dbReference type="PROSITE" id="PS00457">
    <property type="entry name" value="NA_SOLUT_SYMP_2"/>
    <property type="match status" value="1"/>
</dbReference>
<feature type="transmembrane region" description="Helical" evidence="9">
    <location>
        <begin position="121"/>
        <end position="139"/>
    </location>
</feature>
<dbReference type="CDD" id="cd10322">
    <property type="entry name" value="SLC5sbd"/>
    <property type="match status" value="1"/>
</dbReference>
<feature type="transmembrane region" description="Helical" evidence="9">
    <location>
        <begin position="405"/>
        <end position="430"/>
    </location>
</feature>